<protein>
    <submittedName>
        <fullName evidence="1">Uncharacterized protein</fullName>
    </submittedName>
</protein>
<dbReference type="EMBL" id="GBRH01166075">
    <property type="protein sequence ID" value="JAE31821.1"/>
    <property type="molecule type" value="Transcribed_RNA"/>
</dbReference>
<organism evidence="1">
    <name type="scientific">Arundo donax</name>
    <name type="common">Giant reed</name>
    <name type="synonym">Donax arundinaceus</name>
    <dbReference type="NCBI Taxonomy" id="35708"/>
    <lineage>
        <taxon>Eukaryota</taxon>
        <taxon>Viridiplantae</taxon>
        <taxon>Streptophyta</taxon>
        <taxon>Embryophyta</taxon>
        <taxon>Tracheophyta</taxon>
        <taxon>Spermatophyta</taxon>
        <taxon>Magnoliopsida</taxon>
        <taxon>Liliopsida</taxon>
        <taxon>Poales</taxon>
        <taxon>Poaceae</taxon>
        <taxon>PACMAD clade</taxon>
        <taxon>Arundinoideae</taxon>
        <taxon>Arundineae</taxon>
        <taxon>Arundo</taxon>
    </lineage>
</organism>
<name>A0A0A9HAD5_ARUDO</name>
<evidence type="ECO:0000313" key="1">
    <source>
        <dbReference type="EMBL" id="JAE31821.1"/>
    </source>
</evidence>
<reference evidence="1" key="1">
    <citation type="submission" date="2014-09" db="EMBL/GenBank/DDBJ databases">
        <authorList>
            <person name="Magalhaes I.L.F."/>
            <person name="Oliveira U."/>
            <person name="Santos F.R."/>
            <person name="Vidigal T.H.D.A."/>
            <person name="Brescovit A.D."/>
            <person name="Santos A.J."/>
        </authorList>
    </citation>
    <scope>NUCLEOTIDE SEQUENCE</scope>
    <source>
        <tissue evidence="1">Shoot tissue taken approximately 20 cm above the soil surface</tissue>
    </source>
</reference>
<proteinExistence type="predicted"/>
<reference evidence="1" key="2">
    <citation type="journal article" date="2015" name="Data Brief">
        <title>Shoot transcriptome of the giant reed, Arundo donax.</title>
        <authorList>
            <person name="Barrero R.A."/>
            <person name="Guerrero F.D."/>
            <person name="Moolhuijzen P."/>
            <person name="Goolsby J.A."/>
            <person name="Tidwell J."/>
            <person name="Bellgard S.E."/>
            <person name="Bellgard M.I."/>
        </authorList>
    </citation>
    <scope>NUCLEOTIDE SEQUENCE</scope>
    <source>
        <tissue evidence="1">Shoot tissue taken approximately 20 cm above the soil surface</tissue>
    </source>
</reference>
<accession>A0A0A9HAD5</accession>
<sequence length="92" mass="10446">MRQTFLLTVVAYVLSRSKILDLAGCLRPSSLCLSFVMPTHARHRHLLHFIPTPSMPWVTNGAIRPTARCFILHGFVGSITYHFYIHLNSTLP</sequence>
<dbReference type="AlphaFoldDB" id="A0A0A9HAD5"/>